<name>A0A101LY19_PICGL</name>
<sequence length="79" mass="9188">MLRTRTNCPSLRRKGLPLPIFLPLSLMVERLRSSPLWSSDYVPLPYGRATTFLSLMVERLRSSPLWSSHLTYLKSLARR</sequence>
<dbReference type="EMBL" id="LKAM01000007">
    <property type="protein sequence ID" value="KUM47430.1"/>
    <property type="molecule type" value="Genomic_DNA"/>
</dbReference>
<accession>A0A101LY19</accession>
<protein>
    <submittedName>
        <fullName evidence="1">Uncharacterized protein</fullName>
    </submittedName>
</protein>
<dbReference type="AlphaFoldDB" id="A0A101LY19"/>
<geneLocation type="mitochondrion" evidence="1"/>
<keyword evidence="1" id="KW-0496">Mitochondrion</keyword>
<organism evidence="1">
    <name type="scientific">Picea glauca</name>
    <name type="common">White spruce</name>
    <name type="synonym">Pinus glauca</name>
    <dbReference type="NCBI Taxonomy" id="3330"/>
    <lineage>
        <taxon>Eukaryota</taxon>
        <taxon>Viridiplantae</taxon>
        <taxon>Streptophyta</taxon>
        <taxon>Embryophyta</taxon>
        <taxon>Tracheophyta</taxon>
        <taxon>Spermatophyta</taxon>
        <taxon>Pinopsida</taxon>
        <taxon>Pinidae</taxon>
        <taxon>Conifers I</taxon>
        <taxon>Pinales</taxon>
        <taxon>Pinaceae</taxon>
        <taxon>Picea</taxon>
    </lineage>
</organism>
<gene>
    <name evidence="1" type="ORF">ABT39_MTgene5615</name>
</gene>
<reference evidence="1" key="1">
    <citation type="journal article" date="2015" name="Genome Biol. Evol.">
        <title>Organellar Genomes of White Spruce (Picea glauca): Assembly and Annotation.</title>
        <authorList>
            <person name="Jackman S.D."/>
            <person name="Warren R.L."/>
            <person name="Gibb E.A."/>
            <person name="Vandervalk B.P."/>
            <person name="Mohamadi H."/>
            <person name="Chu J."/>
            <person name="Raymond A."/>
            <person name="Pleasance S."/>
            <person name="Coope R."/>
            <person name="Wildung M.R."/>
            <person name="Ritland C.E."/>
            <person name="Bousquet J."/>
            <person name="Jones S.J."/>
            <person name="Bohlmann J."/>
            <person name="Birol I."/>
        </authorList>
    </citation>
    <scope>NUCLEOTIDE SEQUENCE [LARGE SCALE GENOMIC DNA]</scope>
    <source>
        <tissue evidence="1">Flushing bud</tissue>
    </source>
</reference>
<comment type="caution">
    <text evidence="1">The sequence shown here is derived from an EMBL/GenBank/DDBJ whole genome shotgun (WGS) entry which is preliminary data.</text>
</comment>
<proteinExistence type="predicted"/>
<evidence type="ECO:0000313" key="1">
    <source>
        <dbReference type="EMBL" id="KUM47430.1"/>
    </source>
</evidence>